<keyword evidence="1" id="KW-0808">Transferase</keyword>
<name>A0A919AXD5_9PROT</name>
<dbReference type="Pfam" id="PF00583">
    <property type="entry name" value="Acetyltransf_1"/>
    <property type="match status" value="1"/>
</dbReference>
<gene>
    <name evidence="4" type="ORF">GCM10017044_27070</name>
</gene>
<keyword evidence="2" id="KW-0012">Acyltransferase</keyword>
<keyword evidence="5" id="KW-1185">Reference proteome</keyword>
<reference evidence="4" key="1">
    <citation type="journal article" date="2014" name="Int. J. Syst. Evol. Microbiol.">
        <title>Complete genome sequence of Corynebacterium casei LMG S-19264T (=DSM 44701T), isolated from a smear-ripened cheese.</title>
        <authorList>
            <consortium name="US DOE Joint Genome Institute (JGI-PGF)"/>
            <person name="Walter F."/>
            <person name="Albersmeier A."/>
            <person name="Kalinowski J."/>
            <person name="Ruckert C."/>
        </authorList>
    </citation>
    <scope>NUCLEOTIDE SEQUENCE</scope>
    <source>
        <strain evidence="4">KCTC 42590</strain>
    </source>
</reference>
<dbReference type="EMBL" id="BNCI01000002">
    <property type="protein sequence ID" value="GHF30271.1"/>
    <property type="molecule type" value="Genomic_DNA"/>
</dbReference>
<dbReference type="InterPro" id="IPR016181">
    <property type="entry name" value="Acyl_CoA_acyltransferase"/>
</dbReference>
<dbReference type="Proteomes" id="UP000630923">
    <property type="component" value="Unassembled WGS sequence"/>
</dbReference>
<proteinExistence type="predicted"/>
<dbReference type="Gene3D" id="3.40.630.30">
    <property type="match status" value="1"/>
</dbReference>
<dbReference type="AlphaFoldDB" id="A0A919AXD5"/>
<dbReference type="CDD" id="cd04301">
    <property type="entry name" value="NAT_SF"/>
    <property type="match status" value="1"/>
</dbReference>
<accession>A0A919AXD5</accession>
<dbReference type="PANTHER" id="PTHR43072">
    <property type="entry name" value="N-ACETYLTRANSFERASE"/>
    <property type="match status" value="1"/>
</dbReference>
<dbReference type="RefSeq" id="WP_191253844.1">
    <property type="nucleotide sequence ID" value="NZ_BNCI01000002.1"/>
</dbReference>
<evidence type="ECO:0000256" key="2">
    <source>
        <dbReference type="ARBA" id="ARBA00023315"/>
    </source>
</evidence>
<dbReference type="InterPro" id="IPR000182">
    <property type="entry name" value="GNAT_dom"/>
</dbReference>
<evidence type="ECO:0000313" key="5">
    <source>
        <dbReference type="Proteomes" id="UP000630923"/>
    </source>
</evidence>
<dbReference type="GO" id="GO:0016747">
    <property type="term" value="F:acyltransferase activity, transferring groups other than amino-acyl groups"/>
    <property type="evidence" value="ECO:0007669"/>
    <property type="project" value="InterPro"/>
</dbReference>
<dbReference type="SUPFAM" id="SSF55729">
    <property type="entry name" value="Acyl-CoA N-acyltransferases (Nat)"/>
    <property type="match status" value="1"/>
</dbReference>
<evidence type="ECO:0000256" key="1">
    <source>
        <dbReference type="ARBA" id="ARBA00022679"/>
    </source>
</evidence>
<dbReference type="PROSITE" id="PS51186">
    <property type="entry name" value="GNAT"/>
    <property type="match status" value="1"/>
</dbReference>
<comment type="caution">
    <text evidence="4">The sequence shown here is derived from an EMBL/GenBank/DDBJ whole genome shotgun (WGS) entry which is preliminary data.</text>
</comment>
<dbReference type="PANTHER" id="PTHR43072:SF23">
    <property type="entry name" value="UPF0039 PROTEIN C11D3.02C"/>
    <property type="match status" value="1"/>
</dbReference>
<evidence type="ECO:0000313" key="4">
    <source>
        <dbReference type="EMBL" id="GHF30271.1"/>
    </source>
</evidence>
<feature type="domain" description="N-acetyltransferase" evidence="3">
    <location>
        <begin position="3"/>
        <end position="155"/>
    </location>
</feature>
<evidence type="ECO:0000259" key="3">
    <source>
        <dbReference type="PROSITE" id="PS51186"/>
    </source>
</evidence>
<sequence length="172" mass="19193">MAFTIRPYSSLDWEFVKRINQEGIETGHATFDAQPKERSVWENDSYDWSQFVAVSDTGEVCGWVCMWPTSDRCCYSGIAEISIYISKSARGQGVGKALINEAVKASEENGFWTIVAGVFPENTASVKLHHACGFRTVGVREKMGLMAYGPLKNVWRDNLLLERRSKTVGVGT</sequence>
<organism evidence="4 5">
    <name type="scientific">Kordiimonas sediminis</name>
    <dbReference type="NCBI Taxonomy" id="1735581"/>
    <lineage>
        <taxon>Bacteria</taxon>
        <taxon>Pseudomonadati</taxon>
        <taxon>Pseudomonadota</taxon>
        <taxon>Alphaproteobacteria</taxon>
        <taxon>Kordiimonadales</taxon>
        <taxon>Kordiimonadaceae</taxon>
        <taxon>Kordiimonas</taxon>
    </lineage>
</organism>
<reference evidence="4" key="2">
    <citation type="submission" date="2020-09" db="EMBL/GenBank/DDBJ databases">
        <authorList>
            <person name="Sun Q."/>
            <person name="Kim S."/>
        </authorList>
    </citation>
    <scope>NUCLEOTIDE SEQUENCE</scope>
    <source>
        <strain evidence="4">KCTC 42590</strain>
    </source>
</reference>
<protein>
    <submittedName>
        <fullName evidence="4">Phosphinothricin N-acetyltransferase</fullName>
    </submittedName>
</protein>